<sequence length="126" mass="14592">MKKLFFIFFIITAVFAQNLYFDAYKNIQKAKRIIKTDPQKADRYFIEAYSYLKQLVNTSIDNNKPSANAFNLLGNMYLKGWGVEKNERKAIELLCGAAQLGNKKAKRTLAKLNVKCDKINFKELKQ</sequence>
<dbReference type="GO" id="GO:0008800">
    <property type="term" value="F:beta-lactamase activity"/>
    <property type="evidence" value="ECO:0007669"/>
    <property type="project" value="UniProtKB-EC"/>
</dbReference>
<reference evidence="5 6" key="1">
    <citation type="journal article" date="2009" name="PLoS Genet.">
        <title>Adaptations to submarine hydrothermal environments exemplified by the genome of Nautilia profundicola.</title>
        <authorList>
            <person name="Campbell B.J."/>
            <person name="Smith J.L."/>
            <person name="Hanson T.E."/>
            <person name="Klotz M.G."/>
            <person name="Stein L.Y."/>
            <person name="Lee C.K."/>
            <person name="Wu D."/>
            <person name="Robinson J.M."/>
            <person name="Khouri H.M."/>
            <person name="Eisen J.A."/>
            <person name="Cary S.C."/>
        </authorList>
    </citation>
    <scope>NUCLEOTIDE SEQUENCE [LARGE SCALE GENOMIC DNA]</scope>
    <source>
        <strain evidence="6">ATCC BAA-1463 / DSM 18972 / AmH</strain>
    </source>
</reference>
<evidence type="ECO:0000256" key="1">
    <source>
        <dbReference type="ARBA" id="ARBA00001526"/>
    </source>
</evidence>
<accession>B9L5M8</accession>
<keyword evidence="6" id="KW-1185">Reference proteome</keyword>
<proteinExistence type="predicted"/>
<name>B9L5M8_NAUPA</name>
<keyword evidence="3" id="KW-1015">Disulfide bond</keyword>
<dbReference type="eggNOG" id="COG0790">
    <property type="taxonomic scope" value="Bacteria"/>
</dbReference>
<organism evidence="5 6">
    <name type="scientific">Nautilia profundicola (strain ATCC BAA-1463 / DSM 18972 / AmH)</name>
    <dbReference type="NCBI Taxonomy" id="598659"/>
    <lineage>
        <taxon>Bacteria</taxon>
        <taxon>Pseudomonadati</taxon>
        <taxon>Campylobacterota</taxon>
        <taxon>Epsilonproteobacteria</taxon>
        <taxon>Nautiliales</taxon>
        <taxon>Nautiliaceae</taxon>
        <taxon>Nautilia</taxon>
    </lineage>
</organism>
<dbReference type="OrthoDB" id="5330140at2"/>
<dbReference type="KEGG" id="nam:NAMH_1273"/>
<evidence type="ECO:0000256" key="2">
    <source>
        <dbReference type="ARBA" id="ARBA00012865"/>
    </source>
</evidence>
<dbReference type="STRING" id="598659.NAMH_1273"/>
<dbReference type="EMBL" id="CP001279">
    <property type="protein sequence ID" value="ACM93674.1"/>
    <property type="molecule type" value="Genomic_DNA"/>
</dbReference>
<dbReference type="EC" id="3.5.2.6" evidence="2"/>
<dbReference type="InterPro" id="IPR011990">
    <property type="entry name" value="TPR-like_helical_dom_sf"/>
</dbReference>
<gene>
    <name evidence="5" type="ordered locus">NAMH_1273</name>
</gene>
<dbReference type="GO" id="GO:0046677">
    <property type="term" value="P:response to antibiotic"/>
    <property type="evidence" value="ECO:0007669"/>
    <property type="project" value="UniProtKB-KW"/>
</dbReference>
<dbReference type="SUPFAM" id="SSF81901">
    <property type="entry name" value="HCP-like"/>
    <property type="match status" value="1"/>
</dbReference>
<evidence type="ECO:0000256" key="3">
    <source>
        <dbReference type="ARBA" id="ARBA00023157"/>
    </source>
</evidence>
<dbReference type="Proteomes" id="UP000000448">
    <property type="component" value="Chromosome"/>
</dbReference>
<protein>
    <recommendedName>
        <fullName evidence="2">beta-lactamase</fullName>
        <ecNumber evidence="2">3.5.2.6</ecNumber>
    </recommendedName>
</protein>
<dbReference type="InterPro" id="IPR006597">
    <property type="entry name" value="Sel1-like"/>
</dbReference>
<dbReference type="HOGENOM" id="CLU_1979141_0_0_7"/>
<dbReference type="AlphaFoldDB" id="B9L5M8"/>
<dbReference type="SMART" id="SM00671">
    <property type="entry name" value="SEL1"/>
    <property type="match status" value="1"/>
</dbReference>
<dbReference type="Gene3D" id="1.25.40.10">
    <property type="entry name" value="Tetratricopeptide repeat domain"/>
    <property type="match status" value="1"/>
</dbReference>
<keyword evidence="4" id="KW-0046">Antibiotic resistance</keyword>
<comment type="catalytic activity">
    <reaction evidence="1">
        <text>a beta-lactam + H2O = a substituted beta-amino acid</text>
        <dbReference type="Rhea" id="RHEA:20401"/>
        <dbReference type="ChEBI" id="CHEBI:15377"/>
        <dbReference type="ChEBI" id="CHEBI:35627"/>
        <dbReference type="ChEBI" id="CHEBI:140347"/>
        <dbReference type="EC" id="3.5.2.6"/>
    </reaction>
</comment>
<evidence type="ECO:0000313" key="5">
    <source>
        <dbReference type="EMBL" id="ACM93674.1"/>
    </source>
</evidence>
<dbReference type="RefSeq" id="WP_015902726.1">
    <property type="nucleotide sequence ID" value="NC_012115.1"/>
</dbReference>
<evidence type="ECO:0000313" key="6">
    <source>
        <dbReference type="Proteomes" id="UP000000448"/>
    </source>
</evidence>
<evidence type="ECO:0000256" key="4">
    <source>
        <dbReference type="ARBA" id="ARBA00023251"/>
    </source>
</evidence>